<accession>A0AA42PQE5</accession>
<reference evidence="1" key="1">
    <citation type="submission" date="2022-09" db="EMBL/GenBank/DDBJ databases">
        <title>Intensive care unit water sources are persistently colonized with multi-drug resistant bacteria and are the site of extensive horizontal gene transfer of antibiotic resistance genes.</title>
        <authorList>
            <person name="Diorio-Toth L."/>
        </authorList>
    </citation>
    <scope>NUCLEOTIDE SEQUENCE</scope>
    <source>
        <strain evidence="1">GD03936</strain>
    </source>
</reference>
<gene>
    <name evidence="1" type="ORF">N5C39_10320</name>
</gene>
<dbReference type="Proteomes" id="UP001158416">
    <property type="component" value="Unassembled WGS sequence"/>
</dbReference>
<proteinExistence type="predicted"/>
<evidence type="ECO:0000313" key="2">
    <source>
        <dbReference type="Proteomes" id="UP001158416"/>
    </source>
</evidence>
<comment type="caution">
    <text evidence="1">The sequence shown here is derived from an EMBL/GenBank/DDBJ whole genome shotgun (WGS) entry which is preliminary data.</text>
</comment>
<sequence length="74" mass="8746">MGKNRIVPKKPSEWALEEISIHAEHLYYLLQTLAENYYKMEDAQKFSLIEIAWNFSGDIDGWINAEEVRRETTN</sequence>
<dbReference type="EMBL" id="JAOCAP010000004">
    <property type="protein sequence ID" value="MDH1318756.1"/>
    <property type="molecule type" value="Genomic_DNA"/>
</dbReference>
<dbReference type="AlphaFoldDB" id="A0AA42PQE5"/>
<organism evidence="1 2">
    <name type="scientific">Enterobacter bugandensis</name>
    <dbReference type="NCBI Taxonomy" id="881260"/>
    <lineage>
        <taxon>Bacteria</taxon>
        <taxon>Pseudomonadati</taxon>
        <taxon>Pseudomonadota</taxon>
        <taxon>Gammaproteobacteria</taxon>
        <taxon>Enterobacterales</taxon>
        <taxon>Enterobacteriaceae</taxon>
        <taxon>Enterobacter</taxon>
    </lineage>
</organism>
<protein>
    <submittedName>
        <fullName evidence="1">Uncharacterized protein</fullName>
    </submittedName>
</protein>
<dbReference type="RefSeq" id="WP_280028644.1">
    <property type="nucleotide sequence ID" value="NZ_JAOCAP010000004.1"/>
</dbReference>
<name>A0AA42PQE5_9ENTR</name>
<evidence type="ECO:0000313" key="1">
    <source>
        <dbReference type="EMBL" id="MDH1318756.1"/>
    </source>
</evidence>